<proteinExistence type="predicted"/>
<dbReference type="EMBL" id="KZ805611">
    <property type="protein sequence ID" value="PVH93150.1"/>
    <property type="molecule type" value="Genomic_DNA"/>
</dbReference>
<dbReference type="Proteomes" id="UP000244855">
    <property type="component" value="Unassembled WGS sequence"/>
</dbReference>
<evidence type="ECO:0000313" key="2">
    <source>
        <dbReference type="Proteomes" id="UP000244855"/>
    </source>
</evidence>
<protein>
    <submittedName>
        <fullName evidence="1">Uncharacterized protein</fullName>
    </submittedName>
</protein>
<evidence type="ECO:0000313" key="1">
    <source>
        <dbReference type="EMBL" id="PVH93150.1"/>
    </source>
</evidence>
<organism evidence="1 2">
    <name type="scientific">Periconia macrospinosa</name>
    <dbReference type="NCBI Taxonomy" id="97972"/>
    <lineage>
        <taxon>Eukaryota</taxon>
        <taxon>Fungi</taxon>
        <taxon>Dikarya</taxon>
        <taxon>Ascomycota</taxon>
        <taxon>Pezizomycotina</taxon>
        <taxon>Dothideomycetes</taxon>
        <taxon>Pleosporomycetidae</taxon>
        <taxon>Pleosporales</taxon>
        <taxon>Massarineae</taxon>
        <taxon>Periconiaceae</taxon>
        <taxon>Periconia</taxon>
    </lineage>
</organism>
<accession>A0A2V1D531</accession>
<dbReference type="AlphaFoldDB" id="A0A2V1D531"/>
<sequence length="154" mass="17691">MRGFERREPTLDERLDCNHPSTPLATYPQRFYTPAPSLPAVPRSIYTKIWCLLSIRSYVLTSSWVTHSHLPWALPSGSLVHANPGYEIFALRRALSTVAPRCAYGIHYTPQLQPPPSTQQAIVPRNYDPRYVTDREPCQRGNRPTRMYHNQSTN</sequence>
<keyword evidence="2" id="KW-1185">Reference proteome</keyword>
<gene>
    <name evidence="1" type="ORF">DM02DRAFT_619488</name>
</gene>
<reference evidence="1 2" key="1">
    <citation type="journal article" date="2018" name="Sci. Rep.">
        <title>Comparative genomics provides insights into the lifestyle and reveals functional heterogeneity of dark septate endophytic fungi.</title>
        <authorList>
            <person name="Knapp D.G."/>
            <person name="Nemeth J.B."/>
            <person name="Barry K."/>
            <person name="Hainaut M."/>
            <person name="Henrissat B."/>
            <person name="Johnson J."/>
            <person name="Kuo A."/>
            <person name="Lim J.H.P."/>
            <person name="Lipzen A."/>
            <person name="Nolan M."/>
            <person name="Ohm R.A."/>
            <person name="Tamas L."/>
            <person name="Grigoriev I.V."/>
            <person name="Spatafora J.W."/>
            <person name="Nagy L.G."/>
            <person name="Kovacs G.M."/>
        </authorList>
    </citation>
    <scope>NUCLEOTIDE SEQUENCE [LARGE SCALE GENOMIC DNA]</scope>
    <source>
        <strain evidence="1 2">DSE2036</strain>
    </source>
</reference>
<name>A0A2V1D531_9PLEO</name>